<evidence type="ECO:0000256" key="3">
    <source>
        <dbReference type="ARBA" id="ARBA00022692"/>
    </source>
</evidence>
<keyword evidence="5 6" id="KW-0472">Membrane</keyword>
<reference evidence="7" key="1">
    <citation type="submission" date="2020-03" db="EMBL/GenBank/DDBJ databases">
        <title>Draft Genome Sequence of Cylindrodendrum hubeiense.</title>
        <authorList>
            <person name="Buettner E."/>
            <person name="Kellner H."/>
        </authorList>
    </citation>
    <scope>NUCLEOTIDE SEQUENCE</scope>
    <source>
        <strain evidence="7">IHI 201604</strain>
    </source>
</reference>
<dbReference type="EMBL" id="JAANBB010000004">
    <property type="protein sequence ID" value="KAF7557613.1"/>
    <property type="molecule type" value="Genomic_DNA"/>
</dbReference>
<dbReference type="AlphaFoldDB" id="A0A9P5LM97"/>
<comment type="subcellular location">
    <subcellularLocation>
        <location evidence="1">Membrane</location>
        <topology evidence="1">Multi-pass membrane protein</topology>
    </subcellularLocation>
</comment>
<evidence type="ECO:0000256" key="5">
    <source>
        <dbReference type="ARBA" id="ARBA00023136"/>
    </source>
</evidence>
<accession>A0A9P5LM97</accession>
<protein>
    <recommendedName>
        <fullName evidence="9">Allantoate permease</fullName>
    </recommendedName>
</protein>
<keyword evidence="2" id="KW-0813">Transport</keyword>
<feature type="transmembrane region" description="Helical" evidence="6">
    <location>
        <begin position="78"/>
        <end position="101"/>
    </location>
</feature>
<evidence type="ECO:0008006" key="9">
    <source>
        <dbReference type="Google" id="ProtNLM"/>
    </source>
</evidence>
<gene>
    <name evidence="7" type="ORF">G7Z17_g546</name>
</gene>
<name>A0A9P5LM97_9HYPO</name>
<dbReference type="OrthoDB" id="6730379at2759"/>
<dbReference type="GO" id="GO:0016020">
    <property type="term" value="C:membrane"/>
    <property type="evidence" value="ECO:0007669"/>
    <property type="project" value="UniProtKB-SubCell"/>
</dbReference>
<evidence type="ECO:0000313" key="8">
    <source>
        <dbReference type="Proteomes" id="UP000722485"/>
    </source>
</evidence>
<evidence type="ECO:0000313" key="7">
    <source>
        <dbReference type="EMBL" id="KAF7557613.1"/>
    </source>
</evidence>
<evidence type="ECO:0000256" key="4">
    <source>
        <dbReference type="ARBA" id="ARBA00022989"/>
    </source>
</evidence>
<comment type="caution">
    <text evidence="7">The sequence shown here is derived from an EMBL/GenBank/DDBJ whole genome shotgun (WGS) entry which is preliminary data.</text>
</comment>
<dbReference type="GO" id="GO:0022857">
    <property type="term" value="F:transmembrane transporter activity"/>
    <property type="evidence" value="ECO:0007669"/>
    <property type="project" value="TreeGrafter"/>
</dbReference>
<evidence type="ECO:0000256" key="2">
    <source>
        <dbReference type="ARBA" id="ARBA00022448"/>
    </source>
</evidence>
<sequence length="170" mass="19030">MLLTVPRDQKGVLLFGYYLVSTLAAITPLLYAWQAQNTAGDTKKKCTSGMVFIGMCTGNVIGPLLYSTDDAPLYRTGLIANLAMFVTVGVVCALIPFYLMYLNKKHEARRLELGKSGQVADMSMMRKGQLEESKTVELEEEIHNRQVSVEQDNGLQDMSDLKNEDFIYVY</sequence>
<dbReference type="PANTHER" id="PTHR43791:SF73">
    <property type="entry name" value="TRANSPORTER, PUTATIVE-RELATED"/>
    <property type="match status" value="1"/>
</dbReference>
<evidence type="ECO:0000256" key="1">
    <source>
        <dbReference type="ARBA" id="ARBA00004141"/>
    </source>
</evidence>
<proteinExistence type="predicted"/>
<evidence type="ECO:0000256" key="6">
    <source>
        <dbReference type="SAM" id="Phobius"/>
    </source>
</evidence>
<feature type="transmembrane region" description="Helical" evidence="6">
    <location>
        <begin position="12"/>
        <end position="34"/>
    </location>
</feature>
<dbReference type="Proteomes" id="UP000722485">
    <property type="component" value="Unassembled WGS sequence"/>
</dbReference>
<keyword evidence="3 6" id="KW-0812">Transmembrane</keyword>
<organism evidence="7 8">
    <name type="scientific">Cylindrodendrum hubeiense</name>
    <dbReference type="NCBI Taxonomy" id="595255"/>
    <lineage>
        <taxon>Eukaryota</taxon>
        <taxon>Fungi</taxon>
        <taxon>Dikarya</taxon>
        <taxon>Ascomycota</taxon>
        <taxon>Pezizomycotina</taxon>
        <taxon>Sordariomycetes</taxon>
        <taxon>Hypocreomycetidae</taxon>
        <taxon>Hypocreales</taxon>
        <taxon>Nectriaceae</taxon>
        <taxon>Cylindrodendrum</taxon>
    </lineage>
</organism>
<dbReference type="PANTHER" id="PTHR43791">
    <property type="entry name" value="PERMEASE-RELATED"/>
    <property type="match status" value="1"/>
</dbReference>
<keyword evidence="4 6" id="KW-1133">Transmembrane helix</keyword>
<keyword evidence="8" id="KW-1185">Reference proteome</keyword>
<feature type="transmembrane region" description="Helical" evidence="6">
    <location>
        <begin position="46"/>
        <end position="66"/>
    </location>
</feature>